<dbReference type="CDD" id="cd01243">
    <property type="entry name" value="PH_MRCK"/>
    <property type="match status" value="1"/>
</dbReference>
<feature type="region of interest" description="Disordered" evidence="22">
    <location>
        <begin position="462"/>
        <end position="488"/>
    </location>
</feature>
<dbReference type="SMART" id="SM00109">
    <property type="entry name" value="C1"/>
    <property type="match status" value="1"/>
</dbReference>
<keyword evidence="10" id="KW-0479">Metal-binding</keyword>
<dbReference type="FunFam" id="3.30.200.20:FF:001055">
    <property type="entry name" value="Serine/threonine-protein kinase MRCK beta"/>
    <property type="match status" value="1"/>
</dbReference>
<keyword evidence="12" id="KW-0863">Zinc-finger</keyword>
<dbReference type="PROSITE" id="PS00479">
    <property type="entry name" value="ZF_DAG_PE_1"/>
    <property type="match status" value="1"/>
</dbReference>
<keyword evidence="16 21" id="KW-0175">Coiled coil</keyword>
<dbReference type="InterPro" id="IPR001180">
    <property type="entry name" value="CNH_dom"/>
</dbReference>
<dbReference type="GO" id="GO:0005737">
    <property type="term" value="C:cytoplasm"/>
    <property type="evidence" value="ECO:0007669"/>
    <property type="project" value="UniProtKB-SubCell"/>
</dbReference>
<dbReference type="PROSITE" id="PS50219">
    <property type="entry name" value="CNH"/>
    <property type="match status" value="1"/>
</dbReference>
<evidence type="ECO:0000313" key="30">
    <source>
        <dbReference type="Proteomes" id="UP000694395"/>
    </source>
</evidence>
<evidence type="ECO:0000256" key="18">
    <source>
        <dbReference type="ARBA" id="ARBA00047899"/>
    </source>
</evidence>
<sequence>MSAKVRLKKLEQLLVDGTPNNASSLSVETLLDILICLYNECSNSPLKREKHVTDFLEWVKPFTTTVKEMRLHRDDFEMLKVIGRGAFGEVAVVKMKNTERVYAMKILNKWEMLKRAETACFREERNVLVNGDCQWITTLHYAFQDDNFLYLVMDYYVGGDLLTLLSKFEDRLPEDMSKFYVAEMVLAIHSIHQQHYVHRDIKPDNVLLDMKGHIRLADFGSCLKMMQDGTVQSSVAVGTPDYISPEILQAMEDGMGKYGPECDWWSLGVCMYEMLYGETPFYAESLVETYGKIMNHEERFQFPSNICDVSEDAKDLISRLICGRERRLGQNGIGDFKDHPFFAGIDWEHIRSTEAPYIPDVSSPSDTSNFDVDDDILKNPDIAPPVTHSGFTGQHLPFVGFTYTTDSCFSDRGSVNRAGLSDGSSQDGGGEEGVPPDQEGGLEVEAFERRIRRLEQEKQELNRKLQESTQAVQSLHGPGRGASTLGRDKEMKKLNEEIDRLKKKLADSDRLEHQLEEAVTLRQDYESSSSKLKALDKQVKALRQEKEDIHKQLVESLERLKSQTKELKEAHSQRKLALQEFSELSERMAELRSTKQRLSRQLRDKEEEMDAAVQKVDAMRQDIRKTEKARKELEAQLEDAKAEASKERKLRDHSEVYSKQLEMELETLKVKQQGSGRGAGSSSPELQQELSKVKSELDKKVLFYEEELVRREASHTSELKGLRKELHDSEGQQLSLHKELLMLKDKLEKAKRERQTETDEAVGALKDKYERERSMLTEDNRKLTTEADRLCTFVDKLTAQNRQLEDELQDLASKKESVAHWEAQIAEIIQWVSDEKDARGYLQALASKMTEELESLRSSSLGPRPLDPLWKVRRSQKLDMSARLELQSALDAEIRAKQLVQEELRKVKASNISFERSALSRDMVEQLEIMKKDLEESRSRSDKGWSTILLTLVFTLKQGSTAGETNFPRGILCSSLSVCVCLQPKAHQLSIKTFSSPTQCTHCTSLMVGLIRQGYACEVCSFICHVSCKDNAPQVCPIPPEQAKRPLGIDVQRGIGTAYKGFVRIPKPTGVKKGWQRAYAVVCDCKLFLYEVPEGKSTQPGVVTSQVLDLRDEEFSVSSVLASDVIHATRKDVPCIFRNPINDLEIKLHLMDTRIITHYKPRQVTSSLLSSPAGAVSLLVLAESEAEKKKWMGILESLQSILAKNRLRNRVVHVLHEAYDSSLPAIKTTLCAAIVDRERIALGTEEGLFVVEVTRDVIVRAADCKKVHQMELIPKEKMMALLCGRNRHVHLHPWGVLEGAEAAFDIKLTETKGCQALTTGVLRPGGPACLLAAVKRQVLCYEITRAKPHHRKLWEVQAPGVAQWLGMVRERLCVGYPSGFALLALQGESSPVSLVSPGDPSLAFLAQQPLDALHALEVGATELLLCFSQLGIYVDPTGKRSRAQELMWPATPLACSSNSSYLTVYSEYGVDVFDIHTTEWVQTISLRKVKAGLSRPYNSLEGDLAIPETSDNSKKLMVRTRSKRKFLFKVPEEERLQQRREMLRDPELRSKLISNPINFNHVAHMGPGDGMQVLMDLPLVSTAVPPSRPLSLSPPLPLFFPSVSCSCPLFPLSFLLSPPPPSPPGSRARAPPPPPPPHPPATTP</sequence>
<dbReference type="GO" id="GO:0005856">
    <property type="term" value="C:cytoskeleton"/>
    <property type="evidence" value="ECO:0007669"/>
    <property type="project" value="TreeGrafter"/>
</dbReference>
<evidence type="ECO:0000256" key="14">
    <source>
        <dbReference type="ARBA" id="ARBA00022833"/>
    </source>
</evidence>
<dbReference type="Pfam" id="PF25346">
    <property type="entry name" value="PH_MRCK"/>
    <property type="match status" value="1"/>
</dbReference>
<dbReference type="PROSITE" id="PS00108">
    <property type="entry name" value="PROTEIN_KINASE_ST"/>
    <property type="match status" value="1"/>
</dbReference>
<dbReference type="GO" id="GO:0005524">
    <property type="term" value="F:ATP binding"/>
    <property type="evidence" value="ECO:0007669"/>
    <property type="project" value="UniProtKB-UniRule"/>
</dbReference>
<evidence type="ECO:0000259" key="28">
    <source>
        <dbReference type="PROSITE" id="PS51285"/>
    </source>
</evidence>
<keyword evidence="14" id="KW-0862">Zinc</keyword>
<dbReference type="Gene3D" id="3.30.60.20">
    <property type="match status" value="1"/>
</dbReference>
<keyword evidence="8" id="KW-0597">Phosphoprotein</keyword>
<keyword evidence="11 20" id="KW-0547">Nucleotide-binding</keyword>
<comment type="similarity">
    <text evidence="4">Belongs to the protein kinase superfamily. AGC Ser/Thr protein kinase family. DMPK subfamily.</text>
</comment>
<dbReference type="FunFam" id="1.10.510.10:FF:000014">
    <property type="entry name" value="Non-specific serine/threonine protein kinase"/>
    <property type="match status" value="1"/>
</dbReference>
<dbReference type="InterPro" id="IPR008271">
    <property type="entry name" value="Ser/Thr_kinase_AS"/>
</dbReference>
<evidence type="ECO:0000256" key="8">
    <source>
        <dbReference type="ARBA" id="ARBA00022553"/>
    </source>
</evidence>
<dbReference type="Pfam" id="PF00780">
    <property type="entry name" value="CNH"/>
    <property type="match status" value="1"/>
</dbReference>
<evidence type="ECO:0000256" key="22">
    <source>
        <dbReference type="SAM" id="MobiDB-lite"/>
    </source>
</evidence>
<keyword evidence="7" id="KW-0723">Serine/threonine-protein kinase</keyword>
<dbReference type="InterPro" id="IPR001849">
    <property type="entry name" value="PH_domain"/>
</dbReference>
<feature type="domain" description="AGC-kinase C-terminal" evidence="28">
    <location>
        <begin position="343"/>
        <end position="413"/>
    </location>
</feature>
<dbReference type="Gene3D" id="2.30.29.30">
    <property type="entry name" value="Pleckstrin-homology domain (PH domain)/Phosphotyrosine-binding domain (PTB)"/>
    <property type="match status" value="1"/>
</dbReference>
<feature type="region of interest" description="Disordered" evidence="22">
    <location>
        <begin position="1616"/>
        <end position="1644"/>
    </location>
</feature>
<dbReference type="PROSITE" id="PS50003">
    <property type="entry name" value="PH_DOMAIN"/>
    <property type="match status" value="1"/>
</dbReference>
<evidence type="ECO:0000256" key="19">
    <source>
        <dbReference type="ARBA" id="ARBA00048679"/>
    </source>
</evidence>
<keyword evidence="17" id="KW-0966">Cell projection</keyword>
<dbReference type="PROSITE" id="PS00107">
    <property type="entry name" value="PROTEIN_KINASE_ATP"/>
    <property type="match status" value="1"/>
</dbReference>
<evidence type="ECO:0000256" key="5">
    <source>
        <dbReference type="ARBA" id="ARBA00012513"/>
    </source>
</evidence>
<dbReference type="GO" id="GO:0031032">
    <property type="term" value="P:actomyosin structure organization"/>
    <property type="evidence" value="ECO:0007669"/>
    <property type="project" value="TreeGrafter"/>
</dbReference>
<dbReference type="CDD" id="cd00132">
    <property type="entry name" value="CRIB"/>
    <property type="match status" value="1"/>
</dbReference>
<dbReference type="Pfam" id="PF08826">
    <property type="entry name" value="DMPK_coil"/>
    <property type="match status" value="1"/>
</dbReference>
<evidence type="ECO:0000256" key="10">
    <source>
        <dbReference type="ARBA" id="ARBA00022723"/>
    </source>
</evidence>
<dbReference type="SMART" id="SM00285">
    <property type="entry name" value="PBD"/>
    <property type="match status" value="1"/>
</dbReference>
<name>A0A8L0DW39_ONCMY</name>
<feature type="compositionally biased region" description="Pro residues" evidence="22">
    <location>
        <begin position="1617"/>
        <end position="1644"/>
    </location>
</feature>
<dbReference type="CDD" id="cd20865">
    <property type="entry name" value="C1_MRCKbeta"/>
    <property type="match status" value="1"/>
</dbReference>
<dbReference type="InterPro" id="IPR014930">
    <property type="entry name" value="Myotonic_dystrophy_kinase_coil"/>
</dbReference>
<organism evidence="29 30">
    <name type="scientific">Oncorhynchus mykiss</name>
    <name type="common">Rainbow trout</name>
    <name type="synonym">Salmo gairdneri</name>
    <dbReference type="NCBI Taxonomy" id="8022"/>
    <lineage>
        <taxon>Eukaryota</taxon>
        <taxon>Metazoa</taxon>
        <taxon>Chordata</taxon>
        <taxon>Craniata</taxon>
        <taxon>Vertebrata</taxon>
        <taxon>Euteleostomi</taxon>
        <taxon>Actinopterygii</taxon>
        <taxon>Neopterygii</taxon>
        <taxon>Teleostei</taxon>
        <taxon>Protacanthopterygii</taxon>
        <taxon>Salmoniformes</taxon>
        <taxon>Salmonidae</taxon>
        <taxon>Salmoninae</taxon>
        <taxon>Oncorhynchus</taxon>
    </lineage>
</organism>
<evidence type="ECO:0000256" key="15">
    <source>
        <dbReference type="ARBA" id="ARBA00022840"/>
    </source>
</evidence>
<evidence type="ECO:0000259" key="25">
    <source>
        <dbReference type="PROSITE" id="PS50081"/>
    </source>
</evidence>
<feature type="domain" description="CRIB" evidence="26">
    <location>
        <begin position="1553"/>
        <end position="1566"/>
    </location>
</feature>
<comment type="catalytic activity">
    <reaction evidence="19">
        <text>L-seryl-[protein] + ATP = O-phospho-L-seryl-[protein] + ADP + H(+)</text>
        <dbReference type="Rhea" id="RHEA:17989"/>
        <dbReference type="Rhea" id="RHEA-COMP:9863"/>
        <dbReference type="Rhea" id="RHEA-COMP:11604"/>
        <dbReference type="ChEBI" id="CHEBI:15378"/>
        <dbReference type="ChEBI" id="CHEBI:29999"/>
        <dbReference type="ChEBI" id="CHEBI:30616"/>
        <dbReference type="ChEBI" id="CHEBI:83421"/>
        <dbReference type="ChEBI" id="CHEBI:456216"/>
        <dbReference type="EC" id="2.7.11.1"/>
    </reaction>
</comment>
<dbReference type="EC" id="2.7.11.1" evidence="5"/>
<dbReference type="InterPro" id="IPR017441">
    <property type="entry name" value="Protein_kinase_ATP_BS"/>
</dbReference>
<dbReference type="InterPro" id="IPR011993">
    <property type="entry name" value="PH-like_dom_sf"/>
</dbReference>
<dbReference type="InterPro" id="IPR000961">
    <property type="entry name" value="AGC-kinase_C"/>
</dbReference>
<dbReference type="SMART" id="SM00233">
    <property type="entry name" value="PH"/>
    <property type="match status" value="1"/>
</dbReference>
<reference evidence="29" key="3">
    <citation type="submission" date="2025-09" db="UniProtKB">
        <authorList>
            <consortium name="Ensembl"/>
        </authorList>
    </citation>
    <scope>IDENTIFICATION</scope>
</reference>
<dbReference type="Pfam" id="PF00130">
    <property type="entry name" value="C1_1"/>
    <property type="match status" value="1"/>
</dbReference>
<dbReference type="FunFam" id="2.30.29.30:FF:000140">
    <property type="entry name" value="CDC42 binding protein kinase beta"/>
    <property type="match status" value="1"/>
</dbReference>
<dbReference type="PANTHER" id="PTHR22988">
    <property type="entry name" value="MYOTONIC DYSTROPHY S/T KINASE-RELATED"/>
    <property type="match status" value="1"/>
</dbReference>
<dbReference type="InterPro" id="IPR046349">
    <property type="entry name" value="C1-like_sf"/>
</dbReference>
<evidence type="ECO:0000259" key="23">
    <source>
        <dbReference type="PROSITE" id="PS50003"/>
    </source>
</evidence>
<protein>
    <recommendedName>
        <fullName evidence="5">non-specific serine/threonine protein kinase</fullName>
        <ecNumber evidence="5">2.7.11.1</ecNumber>
    </recommendedName>
</protein>
<dbReference type="InterPro" id="IPR002219">
    <property type="entry name" value="PKC_DAG/PE"/>
</dbReference>
<evidence type="ECO:0000256" key="4">
    <source>
        <dbReference type="ARBA" id="ARBA00005719"/>
    </source>
</evidence>
<dbReference type="SUPFAM" id="SSF56112">
    <property type="entry name" value="Protein kinase-like (PK-like)"/>
    <property type="match status" value="1"/>
</dbReference>
<dbReference type="Pfam" id="PF15796">
    <property type="entry name" value="KELK"/>
    <property type="match status" value="1"/>
</dbReference>
<evidence type="ECO:0000313" key="29">
    <source>
        <dbReference type="Ensembl" id="ENSOMYP00000143398.1"/>
    </source>
</evidence>
<evidence type="ECO:0000256" key="21">
    <source>
        <dbReference type="SAM" id="Coils"/>
    </source>
</evidence>
<feature type="domain" description="PH" evidence="23">
    <location>
        <begin position="1056"/>
        <end position="1200"/>
    </location>
</feature>
<dbReference type="Ensembl" id="ENSOMYT00000115986.1">
    <property type="protein sequence ID" value="ENSOMYP00000143398.1"/>
    <property type="gene ID" value="ENSOMYG00000003002.2"/>
</dbReference>
<dbReference type="Gene3D" id="1.10.510.10">
    <property type="entry name" value="Transferase(Phosphotransferase) domain 1"/>
    <property type="match status" value="1"/>
</dbReference>
<feature type="region of interest" description="Disordered" evidence="22">
    <location>
        <begin position="671"/>
        <end position="691"/>
    </location>
</feature>
<evidence type="ECO:0000256" key="13">
    <source>
        <dbReference type="ARBA" id="ARBA00022777"/>
    </source>
</evidence>
<reference evidence="29" key="1">
    <citation type="submission" date="2020-07" db="EMBL/GenBank/DDBJ databases">
        <title>A long reads based de novo assembly of the rainbow trout Arlee double haploid line genome.</title>
        <authorList>
            <person name="Gao G."/>
            <person name="Palti Y."/>
        </authorList>
    </citation>
    <scope>NUCLEOTIDE SEQUENCE [LARGE SCALE GENOMIC DNA]</scope>
</reference>
<dbReference type="SUPFAM" id="SSF57889">
    <property type="entry name" value="Cysteine-rich domain"/>
    <property type="match status" value="1"/>
</dbReference>
<evidence type="ECO:0000256" key="7">
    <source>
        <dbReference type="ARBA" id="ARBA00022527"/>
    </source>
</evidence>
<reference evidence="29" key="2">
    <citation type="submission" date="2025-08" db="UniProtKB">
        <authorList>
            <consortium name="Ensembl"/>
        </authorList>
    </citation>
    <scope>IDENTIFICATION</scope>
</reference>
<dbReference type="GO" id="GO:0030027">
    <property type="term" value="C:lamellipodium"/>
    <property type="evidence" value="ECO:0007669"/>
    <property type="project" value="UniProtKB-SubCell"/>
</dbReference>
<dbReference type="InterPro" id="IPR031597">
    <property type="entry name" value="KELK"/>
</dbReference>
<dbReference type="SUPFAM" id="SSF50729">
    <property type="entry name" value="PH domain-like"/>
    <property type="match status" value="1"/>
</dbReference>
<feature type="region of interest" description="Disordered" evidence="22">
    <location>
        <begin position="417"/>
        <end position="440"/>
    </location>
</feature>
<dbReference type="InterPro" id="IPR000719">
    <property type="entry name" value="Prot_kinase_dom"/>
</dbReference>
<dbReference type="InterPro" id="IPR057529">
    <property type="entry name" value="MRCK/ROCK_PH"/>
</dbReference>
<accession>A0A8L0DW39</accession>
<evidence type="ECO:0000259" key="24">
    <source>
        <dbReference type="PROSITE" id="PS50011"/>
    </source>
</evidence>
<evidence type="ECO:0000256" key="2">
    <source>
        <dbReference type="ARBA" id="ARBA00004496"/>
    </source>
</evidence>
<comment type="cofactor">
    <cofactor evidence="1">
        <name>Mg(2+)</name>
        <dbReference type="ChEBI" id="CHEBI:18420"/>
    </cofactor>
</comment>
<evidence type="ECO:0000256" key="9">
    <source>
        <dbReference type="ARBA" id="ARBA00022679"/>
    </source>
</evidence>
<feature type="domain" description="Phorbol-ester/DAG-type" evidence="25">
    <location>
        <begin position="986"/>
        <end position="1036"/>
    </location>
</feature>
<dbReference type="GeneTree" id="ENSGT01030000234517"/>
<dbReference type="SMART" id="SM00036">
    <property type="entry name" value="CNH"/>
    <property type="match status" value="1"/>
</dbReference>
<feature type="binding site" evidence="20">
    <location>
        <position position="105"/>
    </location>
    <ligand>
        <name>ATP</name>
        <dbReference type="ChEBI" id="CHEBI:30616"/>
    </ligand>
</feature>
<dbReference type="FunFam" id="3.30.60.20:FF:000005">
    <property type="entry name" value="Non-specific serine/threonine protein kinase"/>
    <property type="match status" value="1"/>
</dbReference>
<evidence type="ECO:0000256" key="6">
    <source>
        <dbReference type="ARBA" id="ARBA00022490"/>
    </source>
</evidence>
<dbReference type="Gene3D" id="1.20.5.340">
    <property type="match status" value="1"/>
</dbReference>
<feature type="domain" description="CNH" evidence="27">
    <location>
        <begin position="1226"/>
        <end position="1499"/>
    </location>
</feature>
<dbReference type="InterPro" id="IPR050839">
    <property type="entry name" value="Rho-assoc_Ser/Thr_Kinase"/>
</dbReference>
<comment type="subcellular location">
    <subcellularLocation>
        <location evidence="3">Cell projection</location>
        <location evidence="3">Lamellipodium</location>
    </subcellularLocation>
    <subcellularLocation>
        <location evidence="2">Cytoplasm</location>
    </subcellularLocation>
</comment>
<dbReference type="PROSITE" id="PS51285">
    <property type="entry name" value="AGC_KINASE_CTER"/>
    <property type="match status" value="1"/>
</dbReference>
<evidence type="ECO:0000259" key="27">
    <source>
        <dbReference type="PROSITE" id="PS50219"/>
    </source>
</evidence>
<dbReference type="Gene3D" id="3.30.200.20">
    <property type="entry name" value="Phosphorylase Kinase, domain 1"/>
    <property type="match status" value="1"/>
</dbReference>
<dbReference type="InterPro" id="IPR017892">
    <property type="entry name" value="Pkinase_C"/>
</dbReference>
<evidence type="ECO:0000259" key="26">
    <source>
        <dbReference type="PROSITE" id="PS50108"/>
    </source>
</evidence>
<keyword evidence="30" id="KW-1185">Reference proteome</keyword>
<dbReference type="GO" id="GO:0004674">
    <property type="term" value="F:protein serine/threonine kinase activity"/>
    <property type="evidence" value="ECO:0007669"/>
    <property type="project" value="UniProtKB-KW"/>
</dbReference>
<dbReference type="PANTHER" id="PTHR22988:SF34">
    <property type="entry name" value="SERINE_THREONINE-PROTEIN KINASE MRCK BETA"/>
    <property type="match status" value="1"/>
</dbReference>
<dbReference type="PROSITE" id="PS50011">
    <property type="entry name" value="PROTEIN_KINASE_DOM"/>
    <property type="match status" value="1"/>
</dbReference>
<dbReference type="PROSITE" id="PS50108">
    <property type="entry name" value="CRIB"/>
    <property type="match status" value="1"/>
</dbReference>
<evidence type="ECO:0000256" key="17">
    <source>
        <dbReference type="ARBA" id="ARBA00023273"/>
    </source>
</evidence>
<dbReference type="Proteomes" id="UP000694395">
    <property type="component" value="Chromosome 8"/>
</dbReference>
<dbReference type="InterPro" id="IPR000095">
    <property type="entry name" value="CRIB_dom"/>
</dbReference>
<evidence type="ECO:0000256" key="11">
    <source>
        <dbReference type="ARBA" id="ARBA00022741"/>
    </source>
</evidence>
<evidence type="ECO:0000256" key="1">
    <source>
        <dbReference type="ARBA" id="ARBA00001946"/>
    </source>
</evidence>
<keyword evidence="15 20" id="KW-0067">ATP-binding</keyword>
<keyword evidence="6" id="KW-0963">Cytoplasm</keyword>
<keyword evidence="9" id="KW-0808">Transferase</keyword>
<dbReference type="Pfam" id="PF00069">
    <property type="entry name" value="Pkinase"/>
    <property type="match status" value="1"/>
</dbReference>
<feature type="domain" description="Protein kinase" evidence="24">
    <location>
        <begin position="76"/>
        <end position="342"/>
    </location>
</feature>
<dbReference type="Pfam" id="PF00433">
    <property type="entry name" value="Pkinase_C"/>
    <property type="match status" value="1"/>
</dbReference>
<evidence type="ECO:0000256" key="20">
    <source>
        <dbReference type="PROSITE-ProRule" id="PRU10141"/>
    </source>
</evidence>
<feature type="coiled-coil region" evidence="21">
    <location>
        <begin position="733"/>
        <end position="814"/>
    </location>
</feature>
<evidence type="ECO:0000256" key="16">
    <source>
        <dbReference type="ARBA" id="ARBA00023054"/>
    </source>
</evidence>
<dbReference type="SMART" id="SM00133">
    <property type="entry name" value="S_TK_X"/>
    <property type="match status" value="1"/>
</dbReference>
<keyword evidence="13" id="KW-0418">Kinase</keyword>
<comment type="catalytic activity">
    <reaction evidence="18">
        <text>L-threonyl-[protein] + ATP = O-phospho-L-threonyl-[protein] + ADP + H(+)</text>
        <dbReference type="Rhea" id="RHEA:46608"/>
        <dbReference type="Rhea" id="RHEA-COMP:11060"/>
        <dbReference type="Rhea" id="RHEA-COMP:11605"/>
        <dbReference type="ChEBI" id="CHEBI:15378"/>
        <dbReference type="ChEBI" id="CHEBI:30013"/>
        <dbReference type="ChEBI" id="CHEBI:30616"/>
        <dbReference type="ChEBI" id="CHEBI:61977"/>
        <dbReference type="ChEBI" id="CHEBI:456216"/>
        <dbReference type="EC" id="2.7.11.1"/>
    </reaction>
</comment>
<dbReference type="SMART" id="SM00220">
    <property type="entry name" value="S_TKc"/>
    <property type="match status" value="1"/>
</dbReference>
<dbReference type="PROSITE" id="PS50081">
    <property type="entry name" value="ZF_DAG_PE_2"/>
    <property type="match status" value="1"/>
</dbReference>
<evidence type="ECO:0000256" key="12">
    <source>
        <dbReference type="ARBA" id="ARBA00022771"/>
    </source>
</evidence>
<proteinExistence type="inferred from homology"/>
<dbReference type="GO" id="GO:0008270">
    <property type="term" value="F:zinc ion binding"/>
    <property type="evidence" value="ECO:0007669"/>
    <property type="project" value="UniProtKB-KW"/>
</dbReference>
<dbReference type="InterPro" id="IPR011009">
    <property type="entry name" value="Kinase-like_dom_sf"/>
</dbReference>
<evidence type="ECO:0000256" key="3">
    <source>
        <dbReference type="ARBA" id="ARBA00004510"/>
    </source>
</evidence>